<sequence>MAVTLFPDGVPCALQEAFDLSFLRQWGKVFRVFDQQDSGNLCFGLEDETHRYFVKFAGARPVRYKGEPERAVELLRQSGRVYRDLAHPVLLPLLWEGPVEGGYALLFPWTEAICMGKQYPSRERFLALPLDTKLGIYREALAFHSHVAKRGYVSVDFYDGCVLFEEATGRTLLCDVDAYHRLPFFNPVGRMWGSTRFMAPEEFEKGAAIDESTMVHTLGAFAFELFAPEGRELAQWPLSPAAWACAKKAASPKREDRFSDVASYIRGWEDAIGTLPACQ</sequence>
<evidence type="ECO:0008006" key="3">
    <source>
        <dbReference type="Google" id="ProtNLM"/>
    </source>
</evidence>
<dbReference type="Proteomes" id="UP000824214">
    <property type="component" value="Unassembled WGS sequence"/>
</dbReference>
<evidence type="ECO:0000313" key="2">
    <source>
        <dbReference type="Proteomes" id="UP000824214"/>
    </source>
</evidence>
<reference evidence="1" key="2">
    <citation type="submission" date="2021-04" db="EMBL/GenBank/DDBJ databases">
        <authorList>
            <person name="Gilroy R."/>
        </authorList>
    </citation>
    <scope>NUCLEOTIDE SEQUENCE</scope>
    <source>
        <strain evidence="1">ChiBcolR8-3208</strain>
    </source>
</reference>
<dbReference type="SUPFAM" id="SSF56112">
    <property type="entry name" value="Protein kinase-like (PK-like)"/>
    <property type="match status" value="1"/>
</dbReference>
<accession>A0A9D2LWL0</accession>
<protein>
    <recommendedName>
        <fullName evidence="3">Serine/threonine protein kinase</fullName>
    </recommendedName>
</protein>
<dbReference type="Gene3D" id="1.10.510.10">
    <property type="entry name" value="Transferase(Phosphotransferase) domain 1"/>
    <property type="match status" value="1"/>
</dbReference>
<comment type="caution">
    <text evidence="1">The sequence shown here is derived from an EMBL/GenBank/DDBJ whole genome shotgun (WGS) entry which is preliminary data.</text>
</comment>
<dbReference type="AlphaFoldDB" id="A0A9D2LWL0"/>
<dbReference type="EMBL" id="DWXZ01000012">
    <property type="protein sequence ID" value="HJB36598.1"/>
    <property type="molecule type" value="Genomic_DNA"/>
</dbReference>
<reference evidence="1" key="1">
    <citation type="journal article" date="2021" name="PeerJ">
        <title>Extensive microbial diversity within the chicken gut microbiome revealed by metagenomics and culture.</title>
        <authorList>
            <person name="Gilroy R."/>
            <person name="Ravi A."/>
            <person name="Getino M."/>
            <person name="Pursley I."/>
            <person name="Horton D.L."/>
            <person name="Alikhan N.F."/>
            <person name="Baker D."/>
            <person name="Gharbi K."/>
            <person name="Hall N."/>
            <person name="Watson M."/>
            <person name="Adriaenssens E.M."/>
            <person name="Foster-Nyarko E."/>
            <person name="Jarju S."/>
            <person name="Secka A."/>
            <person name="Antonio M."/>
            <person name="Oren A."/>
            <person name="Chaudhuri R.R."/>
            <person name="La Ragione R."/>
            <person name="Hildebrand F."/>
            <person name="Pallen M.J."/>
        </authorList>
    </citation>
    <scope>NUCLEOTIDE SEQUENCE</scope>
    <source>
        <strain evidence="1">ChiBcolR8-3208</strain>
    </source>
</reference>
<dbReference type="InterPro" id="IPR011009">
    <property type="entry name" value="Kinase-like_dom_sf"/>
</dbReference>
<gene>
    <name evidence="1" type="ORF">H9942_00840</name>
</gene>
<organism evidence="1 2">
    <name type="scientific">Candidatus Acutalibacter ornithocaccae</name>
    <dbReference type="NCBI Taxonomy" id="2838416"/>
    <lineage>
        <taxon>Bacteria</taxon>
        <taxon>Bacillati</taxon>
        <taxon>Bacillota</taxon>
        <taxon>Clostridia</taxon>
        <taxon>Eubacteriales</taxon>
        <taxon>Acutalibacteraceae</taxon>
        <taxon>Acutalibacter</taxon>
    </lineage>
</organism>
<proteinExistence type="predicted"/>
<evidence type="ECO:0000313" key="1">
    <source>
        <dbReference type="EMBL" id="HJB36598.1"/>
    </source>
</evidence>
<name>A0A9D2LWL0_9FIRM</name>